<dbReference type="EMBL" id="UZAM01010866">
    <property type="protein sequence ID" value="VDP13992.1"/>
    <property type="molecule type" value="Genomic_DNA"/>
</dbReference>
<accession>A0A183IVR0</accession>
<organism evidence="3">
    <name type="scientific">Soboliphyme baturini</name>
    <dbReference type="NCBI Taxonomy" id="241478"/>
    <lineage>
        <taxon>Eukaryota</taxon>
        <taxon>Metazoa</taxon>
        <taxon>Ecdysozoa</taxon>
        <taxon>Nematoda</taxon>
        <taxon>Enoplea</taxon>
        <taxon>Dorylaimia</taxon>
        <taxon>Dioctophymatida</taxon>
        <taxon>Dioctophymatoidea</taxon>
        <taxon>Soboliphymatidae</taxon>
        <taxon>Soboliphyme</taxon>
    </lineage>
</organism>
<reference evidence="3" key="1">
    <citation type="submission" date="2016-06" db="UniProtKB">
        <authorList>
            <consortium name="WormBaseParasite"/>
        </authorList>
    </citation>
    <scope>IDENTIFICATION</scope>
</reference>
<evidence type="ECO:0000313" key="1">
    <source>
        <dbReference type="EMBL" id="VDP13992.1"/>
    </source>
</evidence>
<dbReference type="AlphaFoldDB" id="A0A183IVR0"/>
<gene>
    <name evidence="1" type="ORF">SBAD_LOCUS7707</name>
</gene>
<dbReference type="Proteomes" id="UP000270296">
    <property type="component" value="Unassembled WGS sequence"/>
</dbReference>
<dbReference type="WBParaSite" id="SBAD_0000799801-mRNA-1">
    <property type="protein sequence ID" value="SBAD_0000799801-mRNA-1"/>
    <property type="gene ID" value="SBAD_0000799801"/>
</dbReference>
<name>A0A183IVR0_9BILA</name>
<reference evidence="1 2" key="2">
    <citation type="submission" date="2018-11" db="EMBL/GenBank/DDBJ databases">
        <authorList>
            <consortium name="Pathogen Informatics"/>
        </authorList>
    </citation>
    <scope>NUCLEOTIDE SEQUENCE [LARGE SCALE GENOMIC DNA]</scope>
</reference>
<protein>
    <submittedName>
        <fullName evidence="3">Reverse transcriptase</fullName>
    </submittedName>
</protein>
<keyword evidence="2" id="KW-1185">Reference proteome</keyword>
<evidence type="ECO:0000313" key="3">
    <source>
        <dbReference type="WBParaSite" id="SBAD_0000799801-mRNA-1"/>
    </source>
</evidence>
<proteinExistence type="predicted"/>
<evidence type="ECO:0000313" key="2">
    <source>
        <dbReference type="Proteomes" id="UP000270296"/>
    </source>
</evidence>
<sequence length="178" mass="20732">MLESLQVPLKEDEKIWHIMLGLAKADQAAAVVTGNPCKFACVLLILQVLEDCDDHWTPVARTEPIKTKPACEVIFLRRAQNVPGCHDRLDRREWTQPDERENQRQDVREMIQPRKTKIEARMMTFVVGLGQIIAIIDSESTVSAIRRGFVEKRYKKWWHWVDYDVQITESLYPPMETS</sequence>